<evidence type="ECO:0000313" key="7">
    <source>
        <dbReference type="EMBL" id="OLN22213.1"/>
    </source>
</evidence>
<proteinExistence type="predicted"/>
<dbReference type="STRING" id="1714264.BTO30_10720"/>
<dbReference type="Pfam" id="PF00440">
    <property type="entry name" value="TetR_N"/>
    <property type="match status" value="1"/>
</dbReference>
<keyword evidence="8" id="KW-1185">Reference proteome</keyword>
<dbReference type="Proteomes" id="UP000185568">
    <property type="component" value="Unassembled WGS sequence"/>
</dbReference>
<dbReference type="InterPro" id="IPR023772">
    <property type="entry name" value="DNA-bd_HTH_TetR-type_CS"/>
</dbReference>
<dbReference type="PRINTS" id="PR00455">
    <property type="entry name" value="HTHTETR"/>
</dbReference>
<dbReference type="InterPro" id="IPR001647">
    <property type="entry name" value="HTH_TetR"/>
</dbReference>
<protein>
    <submittedName>
        <fullName evidence="7">TetR family transcriptional regulator</fullName>
    </submittedName>
</protein>
<dbReference type="SUPFAM" id="SSF46689">
    <property type="entry name" value="Homeodomain-like"/>
    <property type="match status" value="1"/>
</dbReference>
<dbReference type="PANTHER" id="PTHR43479:SF22">
    <property type="entry name" value="TRANSCRIPTIONAL REGULATOR, TETR FAMILY"/>
    <property type="match status" value="1"/>
</dbReference>
<dbReference type="GO" id="GO:0045892">
    <property type="term" value="P:negative regulation of DNA-templated transcription"/>
    <property type="evidence" value="ECO:0007669"/>
    <property type="project" value="UniProtKB-ARBA"/>
</dbReference>
<dbReference type="OrthoDB" id="9812993at2"/>
<keyword evidence="3 5" id="KW-0238">DNA-binding</keyword>
<dbReference type="FunFam" id="1.10.10.60:FF:000141">
    <property type="entry name" value="TetR family transcriptional regulator"/>
    <property type="match status" value="1"/>
</dbReference>
<evidence type="ECO:0000256" key="5">
    <source>
        <dbReference type="PROSITE-ProRule" id="PRU00335"/>
    </source>
</evidence>
<evidence type="ECO:0000313" key="8">
    <source>
        <dbReference type="Proteomes" id="UP000185568"/>
    </source>
</evidence>
<name>A0A1Q8Q4D2_9BACI</name>
<reference evidence="7 8" key="1">
    <citation type="submission" date="2016-12" db="EMBL/GenBank/DDBJ databases">
        <title>Domibacillus antri genome sequencing.</title>
        <authorList>
            <person name="Verma A."/>
            <person name="Krishnamurthi S."/>
        </authorList>
    </citation>
    <scope>NUCLEOTIDE SEQUENCE [LARGE SCALE GENOMIC DNA]</scope>
    <source>
        <strain evidence="7 8">XD80</strain>
    </source>
</reference>
<dbReference type="InterPro" id="IPR050624">
    <property type="entry name" value="HTH-type_Tx_Regulator"/>
</dbReference>
<dbReference type="Gene3D" id="1.10.10.60">
    <property type="entry name" value="Homeodomain-like"/>
    <property type="match status" value="1"/>
</dbReference>
<evidence type="ECO:0000256" key="4">
    <source>
        <dbReference type="ARBA" id="ARBA00023163"/>
    </source>
</evidence>
<dbReference type="AlphaFoldDB" id="A0A1Q8Q4D2"/>
<dbReference type="RefSeq" id="WP_075398723.1">
    <property type="nucleotide sequence ID" value="NZ_MSDU01000022.1"/>
</dbReference>
<gene>
    <name evidence="7" type="ORF">BTO30_10720</name>
</gene>
<dbReference type="EMBL" id="MSDU01000022">
    <property type="protein sequence ID" value="OLN22213.1"/>
    <property type="molecule type" value="Genomic_DNA"/>
</dbReference>
<accession>A0A1Q8Q4D2</accession>
<dbReference type="PANTHER" id="PTHR43479">
    <property type="entry name" value="ACREF/ENVCD OPERON REPRESSOR-RELATED"/>
    <property type="match status" value="1"/>
</dbReference>
<evidence type="ECO:0000256" key="3">
    <source>
        <dbReference type="ARBA" id="ARBA00023125"/>
    </source>
</evidence>
<sequence>MNEKEKLIIEQAMKLFAEKGFNATSIQEIATACGISKGAFYLHFKSKEALLLAILHYYFQLMYDQLSQIEEEDLEPRDKFVQQIECQVREIHRHKEFLIMQARENAIPFNDEIEAFIFKMRMETHRFFHKRLISIYGDSIKPYFWDLSIALQGIQHSFLHVMMMDKVEIDYNRFARFVLTCADDMEAGFRKRAAAPVIDPAAMNDLFKERINDKTILDWLIELKKEWKKEDIRITLDVIESEIKSGQPRIPVLRGMLVNLETEPGLHEFMHIIKEYYNIK</sequence>
<keyword evidence="1" id="KW-0678">Repressor</keyword>
<dbReference type="GO" id="GO:0003677">
    <property type="term" value="F:DNA binding"/>
    <property type="evidence" value="ECO:0007669"/>
    <property type="project" value="UniProtKB-UniRule"/>
</dbReference>
<evidence type="ECO:0000256" key="1">
    <source>
        <dbReference type="ARBA" id="ARBA00022491"/>
    </source>
</evidence>
<evidence type="ECO:0000259" key="6">
    <source>
        <dbReference type="PROSITE" id="PS50977"/>
    </source>
</evidence>
<dbReference type="Gene3D" id="1.10.357.10">
    <property type="entry name" value="Tetracycline Repressor, domain 2"/>
    <property type="match status" value="1"/>
</dbReference>
<dbReference type="PROSITE" id="PS50977">
    <property type="entry name" value="HTH_TETR_2"/>
    <property type="match status" value="1"/>
</dbReference>
<feature type="domain" description="HTH tetR-type" evidence="6">
    <location>
        <begin position="2"/>
        <end position="62"/>
    </location>
</feature>
<feature type="DNA-binding region" description="H-T-H motif" evidence="5">
    <location>
        <begin position="25"/>
        <end position="44"/>
    </location>
</feature>
<evidence type="ECO:0000256" key="2">
    <source>
        <dbReference type="ARBA" id="ARBA00023015"/>
    </source>
</evidence>
<dbReference type="InterPro" id="IPR009057">
    <property type="entry name" value="Homeodomain-like_sf"/>
</dbReference>
<organism evidence="7 8">
    <name type="scientific">Domibacillus antri</name>
    <dbReference type="NCBI Taxonomy" id="1714264"/>
    <lineage>
        <taxon>Bacteria</taxon>
        <taxon>Bacillati</taxon>
        <taxon>Bacillota</taxon>
        <taxon>Bacilli</taxon>
        <taxon>Bacillales</taxon>
        <taxon>Bacillaceae</taxon>
        <taxon>Domibacillus</taxon>
    </lineage>
</organism>
<keyword evidence="4" id="KW-0804">Transcription</keyword>
<dbReference type="PROSITE" id="PS01081">
    <property type="entry name" value="HTH_TETR_1"/>
    <property type="match status" value="1"/>
</dbReference>
<keyword evidence="2" id="KW-0805">Transcription regulation</keyword>
<comment type="caution">
    <text evidence="7">The sequence shown here is derived from an EMBL/GenBank/DDBJ whole genome shotgun (WGS) entry which is preliminary data.</text>
</comment>